<dbReference type="Proteomes" id="UP000027583">
    <property type="component" value="Unassembled WGS sequence"/>
</dbReference>
<dbReference type="Gene3D" id="3.40.50.1010">
    <property type="entry name" value="5'-nuclease"/>
    <property type="match status" value="1"/>
</dbReference>
<dbReference type="RefSeq" id="WP_023978538.1">
    <property type="nucleotide sequence ID" value="NZ_CBLX010000003.1"/>
</dbReference>
<evidence type="ECO:0000256" key="1">
    <source>
        <dbReference type="SAM" id="MobiDB-lite"/>
    </source>
</evidence>
<reference evidence="3 4" key="2">
    <citation type="journal article" date="2014" name="PLoS ONE">
        <title>Evolution of mitochondria reconstructed from the energy metabolism of living bacteria.</title>
        <authorList>
            <person name="Degli Esposti M."/>
            <person name="Chouaia B."/>
            <person name="Comandatore F."/>
            <person name="Crotti E."/>
            <person name="Sassera D."/>
            <person name="Lievens P.M."/>
            <person name="Daffonchio D."/>
            <person name="Bandi C."/>
        </authorList>
    </citation>
    <scope>NUCLEOTIDE SEQUENCE [LARGE SCALE GENOMIC DNA]</scope>
    <source>
        <strain evidence="3 4">SF2.1</strain>
    </source>
</reference>
<dbReference type="InterPro" id="IPR021139">
    <property type="entry name" value="NYN"/>
</dbReference>
<dbReference type="GO" id="GO:0004540">
    <property type="term" value="F:RNA nuclease activity"/>
    <property type="evidence" value="ECO:0007669"/>
    <property type="project" value="InterPro"/>
</dbReference>
<protein>
    <recommendedName>
        <fullName evidence="2">NYN domain-containing protein</fullName>
    </recommendedName>
</protein>
<dbReference type="InterPro" id="IPR047140">
    <property type="entry name" value="LabA"/>
</dbReference>
<sequence>MLDKNEKTAVFIDGSSLYYTAKTLGFEVDYRRLLRYLKSGTRLLRAHYYAAIPETEEYSPLKPLTDWLAYNGYMLVTKTAREFTDQSGRRRLKGNMDVELAVDLLELADKIDHAVIFSGDADLRRAVEAIQRRGVRVTAVSSLRSSPSLIGDDLRRQVDQFIELGDIAAEFTRRQADTPARPRSNPIRHPADVTVDHDMDD</sequence>
<evidence type="ECO:0000313" key="4">
    <source>
        <dbReference type="Proteomes" id="UP000027583"/>
    </source>
</evidence>
<accession>A0A060QBT8</accession>
<dbReference type="PANTHER" id="PTHR35458">
    <property type="entry name" value="SLR0755 PROTEIN"/>
    <property type="match status" value="1"/>
</dbReference>
<gene>
    <name evidence="3" type="ORF">ASAP_0340</name>
</gene>
<reference evidence="3 4" key="1">
    <citation type="journal article" date="2014" name="Genome Biol. Evol.">
        <title>Acetic acid bacteria genomes reveal functional traits for adaptation to life in insect guts.</title>
        <authorList>
            <person name="Chouaia B."/>
            <person name="Gaiarsa S."/>
            <person name="Crotti E."/>
            <person name="Comandatore F."/>
            <person name="Degli Esposti M."/>
            <person name="Ricci I."/>
            <person name="Alma A."/>
            <person name="Favia G."/>
            <person name="Bandi C."/>
            <person name="Daffonchio D."/>
        </authorList>
    </citation>
    <scope>NUCLEOTIDE SEQUENCE [LARGE SCALE GENOMIC DNA]</scope>
    <source>
        <strain evidence="3 4">SF2.1</strain>
    </source>
</reference>
<organism evidence="3 4">
    <name type="scientific">Asaia bogorensis</name>
    <dbReference type="NCBI Taxonomy" id="91915"/>
    <lineage>
        <taxon>Bacteria</taxon>
        <taxon>Pseudomonadati</taxon>
        <taxon>Pseudomonadota</taxon>
        <taxon>Alphaproteobacteria</taxon>
        <taxon>Acetobacterales</taxon>
        <taxon>Acetobacteraceae</taxon>
        <taxon>Asaia</taxon>
    </lineage>
</organism>
<feature type="region of interest" description="Disordered" evidence="1">
    <location>
        <begin position="173"/>
        <end position="201"/>
    </location>
</feature>
<dbReference type="PANTHER" id="PTHR35458:SF2">
    <property type="entry name" value="SLR0755 PROTEIN"/>
    <property type="match status" value="1"/>
</dbReference>
<dbReference type="EMBL" id="CBLX010000003">
    <property type="protein sequence ID" value="CDG38385.1"/>
    <property type="molecule type" value="Genomic_DNA"/>
</dbReference>
<feature type="domain" description="NYN" evidence="2">
    <location>
        <begin position="7"/>
        <end position="164"/>
    </location>
</feature>
<dbReference type="Pfam" id="PF01936">
    <property type="entry name" value="NYN"/>
    <property type="match status" value="1"/>
</dbReference>
<dbReference type="eggNOG" id="COG1432">
    <property type="taxonomic scope" value="Bacteria"/>
</dbReference>
<dbReference type="AlphaFoldDB" id="A0A060QBT8"/>
<name>A0A060QBT8_9PROT</name>
<proteinExistence type="predicted"/>
<evidence type="ECO:0000259" key="2">
    <source>
        <dbReference type="Pfam" id="PF01936"/>
    </source>
</evidence>
<evidence type="ECO:0000313" key="3">
    <source>
        <dbReference type="EMBL" id="CDG38385.1"/>
    </source>
</evidence>
<dbReference type="CDD" id="cd10911">
    <property type="entry name" value="PIN_LabA"/>
    <property type="match status" value="1"/>
</dbReference>
<comment type="caution">
    <text evidence="3">The sequence shown here is derived from an EMBL/GenBank/DDBJ whole genome shotgun (WGS) entry which is preliminary data.</text>
</comment>
<feature type="compositionally biased region" description="Basic and acidic residues" evidence="1">
    <location>
        <begin position="189"/>
        <end position="201"/>
    </location>
</feature>